<keyword evidence="1" id="KW-0175">Coiled coil</keyword>
<dbReference type="EnsemblMetazoa" id="CJA08799.1">
    <property type="protein sequence ID" value="CJA08799.1"/>
    <property type="gene ID" value="WBGene00128003"/>
</dbReference>
<reference evidence="2" key="2">
    <citation type="submission" date="2022-06" db="UniProtKB">
        <authorList>
            <consortium name="EnsemblMetazoa"/>
        </authorList>
    </citation>
    <scope>IDENTIFICATION</scope>
    <source>
        <strain evidence="2">DF5081</strain>
    </source>
</reference>
<keyword evidence="3" id="KW-1185">Reference proteome</keyword>
<reference evidence="3" key="1">
    <citation type="submission" date="2010-08" db="EMBL/GenBank/DDBJ databases">
        <authorList>
            <consortium name="Caenorhabditis japonica Sequencing Consortium"/>
            <person name="Wilson R.K."/>
        </authorList>
    </citation>
    <scope>NUCLEOTIDE SEQUENCE [LARGE SCALE GENOMIC DNA]</scope>
    <source>
        <strain evidence="3">DF5081</strain>
    </source>
</reference>
<sequence>MRVWKTSYHEKFDYSIVMDKKVNGRQIMAEYMSYNRTGKRLYPSCFNDDTLEQLKNIKIDPHVLLDDNVYKELSEKANEYFGDLSGEEKEVFDKIIGIMGIHRYGKRMGEIYNRILVEHEKLLKVNDEYEEIREFLEKEADNKLLDDVLLVESGLEESIQKDCESALTCCKYLEEECAEIQKKIHQTVGDWTKEQYKPYCALRREKWENLEAKRKEISKRISTLKALRNKAESALISFQDHKKEYVETDTKIVEFEPTDDRVDRLLENELSCWIIKSHHAVSKLSLELANNEKLVKMFEIILIF</sequence>
<accession>A0A8R1HX65</accession>
<protein>
    <submittedName>
        <fullName evidence="2">Uncharacterized protein</fullName>
    </submittedName>
</protein>
<organism evidence="2 3">
    <name type="scientific">Caenorhabditis japonica</name>
    <dbReference type="NCBI Taxonomy" id="281687"/>
    <lineage>
        <taxon>Eukaryota</taxon>
        <taxon>Metazoa</taxon>
        <taxon>Ecdysozoa</taxon>
        <taxon>Nematoda</taxon>
        <taxon>Chromadorea</taxon>
        <taxon>Rhabditida</taxon>
        <taxon>Rhabditina</taxon>
        <taxon>Rhabditomorpha</taxon>
        <taxon>Rhabditoidea</taxon>
        <taxon>Rhabditidae</taxon>
        <taxon>Peloderinae</taxon>
        <taxon>Caenorhabditis</taxon>
    </lineage>
</organism>
<feature type="coiled-coil region" evidence="1">
    <location>
        <begin position="119"/>
        <end position="146"/>
    </location>
</feature>
<proteinExistence type="predicted"/>
<dbReference type="Proteomes" id="UP000005237">
    <property type="component" value="Unassembled WGS sequence"/>
</dbReference>
<evidence type="ECO:0000313" key="3">
    <source>
        <dbReference type="Proteomes" id="UP000005237"/>
    </source>
</evidence>
<evidence type="ECO:0000256" key="1">
    <source>
        <dbReference type="SAM" id="Coils"/>
    </source>
</evidence>
<evidence type="ECO:0000313" key="2">
    <source>
        <dbReference type="EnsemblMetazoa" id="CJA08799.1"/>
    </source>
</evidence>
<dbReference type="AlphaFoldDB" id="A0A8R1HX65"/>
<name>A0A8R1HX65_CAEJA</name>